<dbReference type="Proteomes" id="UP000006591">
    <property type="component" value="Chromosome 3"/>
</dbReference>
<reference evidence="2" key="1">
    <citation type="submission" date="2015-04" db="UniProtKB">
        <authorList>
            <consortium name="EnsemblPlants"/>
        </authorList>
    </citation>
    <scope>IDENTIFICATION</scope>
    <source>
        <strain evidence="2">SL10</strain>
    </source>
</reference>
<accession>A0A0E0GL09</accession>
<protein>
    <submittedName>
        <fullName evidence="2">Uncharacterized protein</fullName>
    </submittedName>
</protein>
<dbReference type="AlphaFoldDB" id="A0A0E0GL09"/>
<organism evidence="2">
    <name type="scientific">Oryza nivara</name>
    <name type="common">Indian wild rice</name>
    <name type="synonym">Oryza sativa f. spontanea</name>
    <dbReference type="NCBI Taxonomy" id="4536"/>
    <lineage>
        <taxon>Eukaryota</taxon>
        <taxon>Viridiplantae</taxon>
        <taxon>Streptophyta</taxon>
        <taxon>Embryophyta</taxon>
        <taxon>Tracheophyta</taxon>
        <taxon>Spermatophyta</taxon>
        <taxon>Magnoliopsida</taxon>
        <taxon>Liliopsida</taxon>
        <taxon>Poales</taxon>
        <taxon>Poaceae</taxon>
        <taxon>BOP clade</taxon>
        <taxon>Oryzoideae</taxon>
        <taxon>Oryzeae</taxon>
        <taxon>Oryzinae</taxon>
        <taxon>Oryza</taxon>
    </lineage>
</organism>
<keyword evidence="3" id="KW-1185">Reference proteome</keyword>
<feature type="compositionally biased region" description="Low complexity" evidence="1">
    <location>
        <begin position="40"/>
        <end position="51"/>
    </location>
</feature>
<name>A0A0E0GL09_ORYNI</name>
<feature type="region of interest" description="Disordered" evidence="1">
    <location>
        <begin position="25"/>
        <end position="54"/>
    </location>
</feature>
<dbReference type="Gramene" id="ONIVA03G14590.1">
    <property type="protein sequence ID" value="ONIVA03G14590.1"/>
    <property type="gene ID" value="ONIVA03G14590"/>
</dbReference>
<dbReference type="EnsemblPlants" id="ONIVA03G14590.1">
    <property type="protein sequence ID" value="ONIVA03G14590.1"/>
    <property type="gene ID" value="ONIVA03G14590"/>
</dbReference>
<evidence type="ECO:0000256" key="1">
    <source>
        <dbReference type="SAM" id="MobiDB-lite"/>
    </source>
</evidence>
<sequence>MVVESETAAQADAREQTVATGWTGLAETDPDQASHTAFSQPQVVPTPEQQQHGPQFCPKSLAPQFLTMLTIICAQELKY</sequence>
<proteinExistence type="predicted"/>
<evidence type="ECO:0000313" key="3">
    <source>
        <dbReference type="Proteomes" id="UP000006591"/>
    </source>
</evidence>
<reference evidence="2" key="2">
    <citation type="submission" date="2018-04" db="EMBL/GenBank/DDBJ databases">
        <title>OnivRS2 (Oryza nivara Reference Sequence Version 2).</title>
        <authorList>
            <person name="Zhang J."/>
            <person name="Kudrna D."/>
            <person name="Lee S."/>
            <person name="Talag J."/>
            <person name="Rajasekar S."/>
            <person name="Welchert J."/>
            <person name="Hsing Y.-I."/>
            <person name="Wing R.A."/>
        </authorList>
    </citation>
    <scope>NUCLEOTIDE SEQUENCE [LARGE SCALE GENOMIC DNA]</scope>
    <source>
        <strain evidence="2">SL10</strain>
    </source>
</reference>
<evidence type="ECO:0000313" key="2">
    <source>
        <dbReference type="EnsemblPlants" id="ONIVA03G14590.1"/>
    </source>
</evidence>
<dbReference type="HOGENOM" id="CLU_2610148_0_0_1"/>